<evidence type="ECO:0000313" key="2">
    <source>
        <dbReference type="EMBL" id="MEQ3541547.1"/>
    </source>
</evidence>
<evidence type="ECO:0000256" key="1">
    <source>
        <dbReference type="SAM" id="MobiDB-lite"/>
    </source>
</evidence>
<reference evidence="2 3" key="1">
    <citation type="submission" date="2024-03" db="EMBL/GenBank/DDBJ databases">
        <title>Draft genome sequence of Pseudonocardia tropica JCM 19149.</title>
        <authorList>
            <person name="Butdee W."/>
            <person name="Duangmal K."/>
        </authorList>
    </citation>
    <scope>NUCLEOTIDE SEQUENCE [LARGE SCALE GENOMIC DNA]</scope>
    <source>
        <strain evidence="2 3">JCM 19149</strain>
    </source>
</reference>
<dbReference type="Proteomes" id="UP001464923">
    <property type="component" value="Unassembled WGS sequence"/>
</dbReference>
<comment type="caution">
    <text evidence="2">The sequence shown here is derived from an EMBL/GenBank/DDBJ whole genome shotgun (WGS) entry which is preliminary data.</text>
</comment>
<protein>
    <recommendedName>
        <fullName evidence="4">Secreted protein</fullName>
    </recommendedName>
</protein>
<evidence type="ECO:0000313" key="3">
    <source>
        <dbReference type="Proteomes" id="UP001464923"/>
    </source>
</evidence>
<name>A0ABV1K2K7_9PSEU</name>
<organism evidence="2 3">
    <name type="scientific">Pseudonocardia tropica</name>
    <dbReference type="NCBI Taxonomy" id="681289"/>
    <lineage>
        <taxon>Bacteria</taxon>
        <taxon>Bacillati</taxon>
        <taxon>Actinomycetota</taxon>
        <taxon>Actinomycetes</taxon>
        <taxon>Pseudonocardiales</taxon>
        <taxon>Pseudonocardiaceae</taxon>
        <taxon>Pseudonocardia</taxon>
    </lineage>
</organism>
<dbReference type="EMBL" id="JBEDNP010000015">
    <property type="protein sequence ID" value="MEQ3541547.1"/>
    <property type="molecule type" value="Genomic_DNA"/>
</dbReference>
<proteinExistence type="predicted"/>
<dbReference type="RefSeq" id="WP_345655019.1">
    <property type="nucleotide sequence ID" value="NZ_BAABLY010000103.1"/>
</dbReference>
<gene>
    <name evidence="2" type="ORF">WHI96_22285</name>
</gene>
<sequence length="94" mass="9615">MGPAAPALVAGRNARTAPGVGSCTAGSARGAGHYSDHTCLLFTAAVLSSSDRDAAGSLRSRSGRGTDRVWAAPSLVVPRQRRSEPALPSTVTRR</sequence>
<feature type="region of interest" description="Disordered" evidence="1">
    <location>
        <begin position="50"/>
        <end position="94"/>
    </location>
</feature>
<accession>A0ABV1K2K7</accession>
<keyword evidence="3" id="KW-1185">Reference proteome</keyword>
<evidence type="ECO:0008006" key="4">
    <source>
        <dbReference type="Google" id="ProtNLM"/>
    </source>
</evidence>